<dbReference type="PANTHER" id="PTHR32114:SF2">
    <property type="entry name" value="ABC TRANSPORTER ABCH.3"/>
    <property type="match status" value="1"/>
</dbReference>
<keyword evidence="7" id="KW-1185">Reference proteome</keyword>
<proteinExistence type="inferred from homology"/>
<sequence>MIPVRLKMRNFLPYRGDLASISFDGIHLACITGDNGSGKSSIIDAMTWALWGKSRLRSKTTSDDDLITQGETETEITFDFRTGDGQIYRVARRRAKPKKPGTSGQSTLNLFLGPQEGFRNISGNTISETEEKINNILHLEYETFVSSAYLKQGEADHFTELRPNERKDILVGILGLDIYDDLSQKARDKANEATAAKNMIGTGIELEQKQLERKPELESALSSTQKRLSETNRLLSEARLTLDSLRSSWQLIQTREQMLRQADLAVRDIETDLKLRNNDLLEIEKRIKIHQAIADGKPEVIEGYSRLQSARQANEDNHRKLTELRALEQQLRKLEQQISESRHLLVNKQSAWQAKFDELSAKAIKSSVLKRSLDDIKLELEKLKTREIQFENETIRLQAIKIELAALDAEEEGEVRRLAEIAEKTGLLATAGEPAACPLCEAELREERLEMVRSKFSDERKAAQAALARLADAKSDKSRELTELEHHLSSESSVKSEFVRLSRLEAQLQAELSEAESASKRLPEGEKQIAAIRLQIEKGDFASEERKTLEVIEQKILGIGYDAQAHLLIQAQVKELEPFENRHQELKQAENLLVQETADLDKGTGAVIELERRLAKRILEADEQRQLLAQTPSVKAQEITDAEESVKSLVASVNAESERVGSLKQALEHLASLEISLTRKAAELKQYAADESIYKELQTSFGKNGIQAALIESAVPEMESEANRLLAKMTDNRMSLKLEMQRSTKKGEIAETFDIKIADELGTRDYDLFSGGEAFRINFALRLALSKLLAHRAGAPLRTLIIDEGFGTQDAAGIEKLKEAIASIQDQFDCVLVITHIEEFKDAFPARIEVFKTADGSDLRINYN</sequence>
<comment type="similarity">
    <text evidence="1">Belongs to the SMC family. SbcC subfamily.</text>
</comment>
<dbReference type="InterPro" id="IPR038729">
    <property type="entry name" value="Rad50/SbcC_AAA"/>
</dbReference>
<evidence type="ECO:0000256" key="3">
    <source>
        <dbReference type="ARBA" id="ARBA00013368"/>
    </source>
</evidence>
<dbReference type="InterPro" id="IPR027417">
    <property type="entry name" value="P-loop_NTPase"/>
</dbReference>
<dbReference type="SUPFAM" id="SSF52540">
    <property type="entry name" value="P-loop containing nucleoside triphosphate hydrolases"/>
    <property type="match status" value="1"/>
</dbReference>
<dbReference type="SUPFAM" id="SSF75712">
    <property type="entry name" value="Rad50 coiled-coil Zn hook"/>
    <property type="match status" value="1"/>
</dbReference>
<dbReference type="AlphaFoldDB" id="A0A1P8F7G2"/>
<dbReference type="KEGG" id="dfo:Dform_01091"/>
<keyword evidence="6" id="KW-0540">Nuclease</keyword>
<name>A0A1P8F7G2_9CHLR</name>
<dbReference type="GO" id="GO:0004527">
    <property type="term" value="F:exonuclease activity"/>
    <property type="evidence" value="ECO:0007669"/>
    <property type="project" value="UniProtKB-KW"/>
</dbReference>
<dbReference type="Proteomes" id="UP000185934">
    <property type="component" value="Chromosome"/>
</dbReference>
<dbReference type="Gene3D" id="3.40.50.300">
    <property type="entry name" value="P-loop containing nucleotide triphosphate hydrolases"/>
    <property type="match status" value="2"/>
</dbReference>
<evidence type="ECO:0000313" key="7">
    <source>
        <dbReference type="Proteomes" id="UP000185934"/>
    </source>
</evidence>
<keyword evidence="4" id="KW-0175">Coiled coil</keyword>
<dbReference type="Pfam" id="PF13558">
    <property type="entry name" value="SbcC_Walker_B"/>
    <property type="match status" value="1"/>
</dbReference>
<evidence type="ECO:0000256" key="4">
    <source>
        <dbReference type="SAM" id="Coils"/>
    </source>
</evidence>
<evidence type="ECO:0000256" key="2">
    <source>
        <dbReference type="ARBA" id="ARBA00011322"/>
    </source>
</evidence>
<evidence type="ECO:0000259" key="5">
    <source>
        <dbReference type="Pfam" id="PF13476"/>
    </source>
</evidence>
<gene>
    <name evidence="6" type="ORF">Dform_01091</name>
</gene>
<dbReference type="PANTHER" id="PTHR32114">
    <property type="entry name" value="ABC TRANSPORTER ABCH.3"/>
    <property type="match status" value="1"/>
</dbReference>
<feature type="domain" description="Rad50/SbcC-type AAA" evidence="5">
    <location>
        <begin position="5"/>
        <end position="228"/>
    </location>
</feature>
<dbReference type="STRING" id="1839801.Dform_01091"/>
<evidence type="ECO:0000313" key="6">
    <source>
        <dbReference type="EMBL" id="APV44426.1"/>
    </source>
</evidence>
<accession>A0A1P8F7G2</accession>
<dbReference type="GO" id="GO:0016887">
    <property type="term" value="F:ATP hydrolysis activity"/>
    <property type="evidence" value="ECO:0007669"/>
    <property type="project" value="InterPro"/>
</dbReference>
<keyword evidence="6" id="KW-0269">Exonuclease</keyword>
<evidence type="ECO:0000256" key="1">
    <source>
        <dbReference type="ARBA" id="ARBA00006930"/>
    </source>
</evidence>
<dbReference type="Pfam" id="PF13476">
    <property type="entry name" value="AAA_23"/>
    <property type="match status" value="1"/>
</dbReference>
<dbReference type="EMBL" id="CP018258">
    <property type="protein sequence ID" value="APV44426.1"/>
    <property type="molecule type" value="Genomic_DNA"/>
</dbReference>
<reference evidence="7" key="1">
    <citation type="submission" date="2016-11" db="EMBL/GenBank/DDBJ databases">
        <title>Dehalogenimonas formicexedens sp. nov., a chlorinated alkane respiring bacterium isolated from contaminated groundwater.</title>
        <authorList>
            <person name="Key T.A."/>
            <person name="Bowman K.S."/>
            <person name="Lee I."/>
            <person name="Chun J."/>
            <person name="Albuquerque L."/>
            <person name="da Costa M.S."/>
            <person name="Rainey F.A."/>
            <person name="Moe W.M."/>
        </authorList>
    </citation>
    <scope>NUCLEOTIDE SEQUENCE [LARGE SCALE GENOMIC DNA]</scope>
    <source>
        <strain evidence="7">NSZ-14</strain>
    </source>
</reference>
<protein>
    <recommendedName>
        <fullName evidence="3">Nuclease SbcCD subunit C</fullName>
    </recommendedName>
</protein>
<dbReference type="GO" id="GO:0006302">
    <property type="term" value="P:double-strand break repair"/>
    <property type="evidence" value="ECO:0007669"/>
    <property type="project" value="InterPro"/>
</dbReference>
<feature type="coiled-coil region" evidence="4">
    <location>
        <begin position="310"/>
        <end position="393"/>
    </location>
</feature>
<comment type="subunit">
    <text evidence="2">Heterodimer of SbcC and SbcD.</text>
</comment>
<organism evidence="6 7">
    <name type="scientific">Dehalogenimonas formicexedens</name>
    <dbReference type="NCBI Taxonomy" id="1839801"/>
    <lineage>
        <taxon>Bacteria</taxon>
        <taxon>Bacillati</taxon>
        <taxon>Chloroflexota</taxon>
        <taxon>Dehalococcoidia</taxon>
        <taxon>Dehalococcoidales</taxon>
        <taxon>Dehalococcoidaceae</taxon>
        <taxon>Dehalogenimonas</taxon>
    </lineage>
</organism>
<keyword evidence="6" id="KW-0378">Hydrolase</keyword>